<accession>A0AAW8EU97</accession>
<keyword evidence="2" id="KW-1185">Reference proteome</keyword>
<dbReference type="AlphaFoldDB" id="A0AAW8EU97"/>
<dbReference type="RefSeq" id="WP_307299459.1">
    <property type="nucleotide sequence ID" value="NZ_JAUSXV010000001.1"/>
</dbReference>
<proteinExistence type="predicted"/>
<dbReference type="Proteomes" id="UP001244427">
    <property type="component" value="Unassembled WGS sequence"/>
</dbReference>
<evidence type="ECO:0000313" key="2">
    <source>
        <dbReference type="Proteomes" id="UP001244427"/>
    </source>
</evidence>
<organism evidence="1 2">
    <name type="scientific">Microbacterium natoriense</name>
    <dbReference type="NCBI Taxonomy" id="284570"/>
    <lineage>
        <taxon>Bacteria</taxon>
        <taxon>Bacillati</taxon>
        <taxon>Actinomycetota</taxon>
        <taxon>Actinomycetes</taxon>
        <taxon>Micrococcales</taxon>
        <taxon>Microbacteriaceae</taxon>
        <taxon>Microbacterium</taxon>
    </lineage>
</organism>
<sequence>MPLVEALTSWGGRYAAHQRRELARTADEPELLDELEATGAP</sequence>
<evidence type="ECO:0008006" key="3">
    <source>
        <dbReference type="Google" id="ProtNLM"/>
    </source>
</evidence>
<gene>
    <name evidence="1" type="ORF">QFZ53_000611</name>
</gene>
<dbReference type="EMBL" id="JAUSXV010000001">
    <property type="protein sequence ID" value="MDQ0646415.1"/>
    <property type="molecule type" value="Genomic_DNA"/>
</dbReference>
<evidence type="ECO:0000313" key="1">
    <source>
        <dbReference type="EMBL" id="MDQ0646415.1"/>
    </source>
</evidence>
<reference evidence="1 2" key="1">
    <citation type="submission" date="2023-07" db="EMBL/GenBank/DDBJ databases">
        <title>Comparative genomics of wheat-associated soil bacteria to identify genetic determinants of phenazine resistance.</title>
        <authorList>
            <person name="Mouncey N."/>
        </authorList>
    </citation>
    <scope>NUCLEOTIDE SEQUENCE [LARGE SCALE GENOMIC DNA]</scope>
    <source>
        <strain evidence="1 2">W4I9-1</strain>
    </source>
</reference>
<comment type="caution">
    <text evidence="1">The sequence shown here is derived from an EMBL/GenBank/DDBJ whole genome shotgun (WGS) entry which is preliminary data.</text>
</comment>
<protein>
    <recommendedName>
        <fullName evidence="3">Transcriptional regulator</fullName>
    </recommendedName>
</protein>
<name>A0AAW8EU97_9MICO</name>